<dbReference type="PANTHER" id="PTHR10846">
    <property type="entry name" value="SODIUM/POTASSIUM/CALCIUM EXCHANGER"/>
    <property type="match status" value="1"/>
</dbReference>
<evidence type="ECO:0000313" key="7">
    <source>
        <dbReference type="EMBL" id="MPM31511.1"/>
    </source>
</evidence>
<evidence type="ECO:0000256" key="2">
    <source>
        <dbReference type="ARBA" id="ARBA00022692"/>
    </source>
</evidence>
<sequence length="322" mass="33351">MEHAVSLPVVIFLFLLGLLLIVKGGDWFLDGAVWIAEASGIPRFIIGATVVSVATTLPELTVSVTGVLEGEIDLAVGNAVGSVTANIGLILGISVLCMPSAVNRGQFTLKAILMLCGAVLLSILCRGGSLPLFSGLLLFAIFALYLGNNIYDAKISVEADRDSGPRRRAASHRKMVSKLGMFAVGLAGIIIGSQLLIDYGSALALKLGVPASIIGVTLVAVGTSLPELVTTLTAIAKKEASMSIGNIVGANVIDLTMILPVCSAVSGGSLAIGRQTIELDLPACLVVGAVSMLPPLVTGRFYRWQGFALLGLYVGYMVLLMA</sequence>
<dbReference type="InterPro" id="IPR004837">
    <property type="entry name" value="NaCa_Exmemb"/>
</dbReference>
<name>A0A644YUI5_9ZZZZ</name>
<dbReference type="GO" id="GO:0005886">
    <property type="term" value="C:plasma membrane"/>
    <property type="evidence" value="ECO:0007669"/>
    <property type="project" value="TreeGrafter"/>
</dbReference>
<comment type="caution">
    <text evidence="7">The sequence shown here is derived from an EMBL/GenBank/DDBJ whole genome shotgun (WGS) entry which is preliminary data.</text>
</comment>
<dbReference type="GO" id="GO:0008273">
    <property type="term" value="F:calcium, potassium:sodium antiporter activity"/>
    <property type="evidence" value="ECO:0007669"/>
    <property type="project" value="TreeGrafter"/>
</dbReference>
<feature type="transmembrane region" description="Helical" evidence="5">
    <location>
        <begin position="248"/>
        <end position="272"/>
    </location>
</feature>
<dbReference type="PANTHER" id="PTHR10846:SF8">
    <property type="entry name" value="INNER MEMBRANE PROTEIN YRBG"/>
    <property type="match status" value="1"/>
</dbReference>
<dbReference type="Pfam" id="PF01699">
    <property type="entry name" value="Na_Ca_ex"/>
    <property type="match status" value="2"/>
</dbReference>
<protein>
    <recommendedName>
        <fullName evidence="6">Sodium/calcium exchanger membrane region domain-containing protein</fullName>
    </recommendedName>
</protein>
<comment type="subcellular location">
    <subcellularLocation>
        <location evidence="1">Membrane</location>
        <topology evidence="1">Multi-pass membrane protein</topology>
    </subcellularLocation>
</comment>
<keyword evidence="3 5" id="KW-1133">Transmembrane helix</keyword>
<feature type="transmembrane region" description="Helical" evidence="5">
    <location>
        <begin position="6"/>
        <end position="22"/>
    </location>
</feature>
<dbReference type="NCBIfam" id="TIGR00367">
    <property type="entry name" value="calcium/sodium antiporter"/>
    <property type="match status" value="1"/>
</dbReference>
<dbReference type="AlphaFoldDB" id="A0A644YUI5"/>
<accession>A0A644YUI5</accession>
<dbReference type="InterPro" id="IPR004481">
    <property type="entry name" value="K/Na/Ca-exchanger"/>
</dbReference>
<evidence type="ECO:0000256" key="3">
    <source>
        <dbReference type="ARBA" id="ARBA00022989"/>
    </source>
</evidence>
<dbReference type="EMBL" id="VSSQ01006093">
    <property type="protein sequence ID" value="MPM31511.1"/>
    <property type="molecule type" value="Genomic_DNA"/>
</dbReference>
<dbReference type="GO" id="GO:0006874">
    <property type="term" value="P:intracellular calcium ion homeostasis"/>
    <property type="evidence" value="ECO:0007669"/>
    <property type="project" value="TreeGrafter"/>
</dbReference>
<keyword evidence="2 5" id="KW-0812">Transmembrane</keyword>
<proteinExistence type="predicted"/>
<evidence type="ECO:0000256" key="5">
    <source>
        <dbReference type="SAM" id="Phobius"/>
    </source>
</evidence>
<feature type="transmembrane region" description="Helical" evidence="5">
    <location>
        <begin position="209"/>
        <end position="236"/>
    </location>
</feature>
<gene>
    <name evidence="7" type="ORF">SDC9_78066</name>
</gene>
<feature type="transmembrane region" description="Helical" evidence="5">
    <location>
        <begin position="301"/>
        <end position="321"/>
    </location>
</feature>
<dbReference type="GO" id="GO:0005262">
    <property type="term" value="F:calcium channel activity"/>
    <property type="evidence" value="ECO:0007669"/>
    <property type="project" value="TreeGrafter"/>
</dbReference>
<organism evidence="7">
    <name type="scientific">bioreactor metagenome</name>
    <dbReference type="NCBI Taxonomy" id="1076179"/>
    <lineage>
        <taxon>unclassified sequences</taxon>
        <taxon>metagenomes</taxon>
        <taxon>ecological metagenomes</taxon>
    </lineage>
</organism>
<keyword evidence="4 5" id="KW-0472">Membrane</keyword>
<feature type="transmembrane region" description="Helical" evidence="5">
    <location>
        <begin position="176"/>
        <end position="197"/>
    </location>
</feature>
<evidence type="ECO:0000256" key="4">
    <source>
        <dbReference type="ARBA" id="ARBA00023136"/>
    </source>
</evidence>
<feature type="domain" description="Sodium/calcium exchanger membrane region" evidence="6">
    <location>
        <begin position="10"/>
        <end position="147"/>
    </location>
</feature>
<feature type="transmembrane region" description="Helical" evidence="5">
    <location>
        <begin position="74"/>
        <end position="95"/>
    </location>
</feature>
<dbReference type="InterPro" id="IPR044880">
    <property type="entry name" value="NCX_ion-bd_dom_sf"/>
</dbReference>
<feature type="domain" description="Sodium/calcium exchanger membrane region" evidence="6">
    <location>
        <begin position="179"/>
        <end position="321"/>
    </location>
</feature>
<feature type="transmembrane region" description="Helical" evidence="5">
    <location>
        <begin position="107"/>
        <end position="124"/>
    </location>
</feature>
<reference evidence="7" key="1">
    <citation type="submission" date="2019-08" db="EMBL/GenBank/DDBJ databases">
        <authorList>
            <person name="Kucharzyk K."/>
            <person name="Murdoch R.W."/>
            <person name="Higgins S."/>
            <person name="Loffler F."/>
        </authorList>
    </citation>
    <scope>NUCLEOTIDE SEQUENCE</scope>
</reference>
<evidence type="ECO:0000259" key="6">
    <source>
        <dbReference type="Pfam" id="PF01699"/>
    </source>
</evidence>
<evidence type="ECO:0000256" key="1">
    <source>
        <dbReference type="ARBA" id="ARBA00004141"/>
    </source>
</evidence>
<dbReference type="Gene3D" id="1.20.1420.30">
    <property type="entry name" value="NCX, central ion-binding region"/>
    <property type="match status" value="1"/>
</dbReference>